<keyword evidence="7" id="KW-1185">Reference proteome</keyword>
<dbReference type="InterPro" id="IPR036390">
    <property type="entry name" value="WH_DNA-bd_sf"/>
</dbReference>
<sequence>MVPKEQRPILLSQDCPVRQMLDIVGDKWTPLILCILRSGTIRYSEFQRQIPGISKKMLTQTLRQLESDGIVERTVYPVVPPKVEYKLTTFGEKLIEPIAVLADWAWQHQEELNLIYKRNRMYSRSQESGVRSQESGVRSQESGVRSQESGGRIRSSF</sequence>
<evidence type="ECO:0000256" key="2">
    <source>
        <dbReference type="ARBA" id="ARBA00023125"/>
    </source>
</evidence>
<keyword evidence="1" id="KW-0805">Transcription regulation</keyword>
<dbReference type="EMBL" id="JACJTQ010000014">
    <property type="protein sequence ID" value="MBD2692333.1"/>
    <property type="molecule type" value="Genomic_DNA"/>
</dbReference>
<dbReference type="InterPro" id="IPR002577">
    <property type="entry name" value="HTH_HxlR"/>
</dbReference>
<dbReference type="Gene3D" id="1.10.10.10">
    <property type="entry name" value="Winged helix-like DNA-binding domain superfamily/Winged helix DNA-binding domain"/>
    <property type="match status" value="1"/>
</dbReference>
<dbReference type="InterPro" id="IPR036388">
    <property type="entry name" value="WH-like_DNA-bd_sf"/>
</dbReference>
<dbReference type="RefSeq" id="WP_190906743.1">
    <property type="nucleotide sequence ID" value="NZ_JACJTQ010000014.1"/>
</dbReference>
<name>A0ABR8J1X5_9NOST</name>
<organism evidence="6 7">
    <name type="scientific">Anabaena catenula FACHB-362</name>
    <dbReference type="NCBI Taxonomy" id="2692877"/>
    <lineage>
        <taxon>Bacteria</taxon>
        <taxon>Bacillati</taxon>
        <taxon>Cyanobacteriota</taxon>
        <taxon>Cyanophyceae</taxon>
        <taxon>Nostocales</taxon>
        <taxon>Nostocaceae</taxon>
        <taxon>Anabaena</taxon>
    </lineage>
</organism>
<accession>A0ABR8J1X5</accession>
<evidence type="ECO:0000256" key="3">
    <source>
        <dbReference type="ARBA" id="ARBA00023163"/>
    </source>
</evidence>
<dbReference type="SUPFAM" id="SSF46785">
    <property type="entry name" value="Winged helix' DNA-binding domain"/>
    <property type="match status" value="1"/>
</dbReference>
<comment type="caution">
    <text evidence="6">The sequence shown here is derived from an EMBL/GenBank/DDBJ whole genome shotgun (WGS) entry which is preliminary data.</text>
</comment>
<dbReference type="Pfam" id="PF01638">
    <property type="entry name" value="HxlR"/>
    <property type="match status" value="1"/>
</dbReference>
<dbReference type="PROSITE" id="PS51118">
    <property type="entry name" value="HTH_HXLR"/>
    <property type="match status" value="1"/>
</dbReference>
<evidence type="ECO:0000259" key="5">
    <source>
        <dbReference type="PROSITE" id="PS51118"/>
    </source>
</evidence>
<proteinExistence type="predicted"/>
<protein>
    <submittedName>
        <fullName evidence="6">Helix-turn-helix transcriptional regulator</fullName>
    </submittedName>
</protein>
<feature type="region of interest" description="Disordered" evidence="4">
    <location>
        <begin position="126"/>
        <end position="157"/>
    </location>
</feature>
<keyword evidence="3" id="KW-0804">Transcription</keyword>
<evidence type="ECO:0000256" key="1">
    <source>
        <dbReference type="ARBA" id="ARBA00023015"/>
    </source>
</evidence>
<keyword evidence="2" id="KW-0238">DNA-binding</keyword>
<evidence type="ECO:0000313" key="7">
    <source>
        <dbReference type="Proteomes" id="UP000660381"/>
    </source>
</evidence>
<dbReference type="Proteomes" id="UP000660381">
    <property type="component" value="Unassembled WGS sequence"/>
</dbReference>
<reference evidence="6 7" key="1">
    <citation type="journal article" date="2020" name="ISME J.">
        <title>Comparative genomics reveals insights into cyanobacterial evolution and habitat adaptation.</title>
        <authorList>
            <person name="Chen M.Y."/>
            <person name="Teng W.K."/>
            <person name="Zhao L."/>
            <person name="Hu C.X."/>
            <person name="Zhou Y.K."/>
            <person name="Han B.P."/>
            <person name="Song L.R."/>
            <person name="Shu W.S."/>
        </authorList>
    </citation>
    <scope>NUCLEOTIDE SEQUENCE [LARGE SCALE GENOMIC DNA]</scope>
    <source>
        <strain evidence="6 7">FACHB-362</strain>
    </source>
</reference>
<gene>
    <name evidence="6" type="ORF">H6G68_11285</name>
</gene>
<dbReference type="PANTHER" id="PTHR33204">
    <property type="entry name" value="TRANSCRIPTIONAL REGULATOR, MARR FAMILY"/>
    <property type="match status" value="1"/>
</dbReference>
<dbReference type="PANTHER" id="PTHR33204:SF39">
    <property type="entry name" value="TRANSCRIPTIONAL REGULATORY PROTEIN"/>
    <property type="match status" value="1"/>
</dbReference>
<evidence type="ECO:0000256" key="4">
    <source>
        <dbReference type="SAM" id="MobiDB-lite"/>
    </source>
</evidence>
<feature type="domain" description="HTH hxlR-type" evidence="5">
    <location>
        <begin position="15"/>
        <end position="113"/>
    </location>
</feature>
<evidence type="ECO:0000313" key="6">
    <source>
        <dbReference type="EMBL" id="MBD2692333.1"/>
    </source>
</evidence>